<dbReference type="InterPro" id="IPR036944">
    <property type="entry name" value="PPIase_FKBP_N_sf"/>
</dbReference>
<dbReference type="PANTHER" id="PTHR43811">
    <property type="entry name" value="FKBP-TYPE PEPTIDYL-PROLYL CIS-TRANS ISOMERASE FKPA"/>
    <property type="match status" value="1"/>
</dbReference>
<protein>
    <recommendedName>
        <fullName evidence="6">Peptidyl-prolyl cis-trans isomerase</fullName>
        <ecNumber evidence="6">5.2.1.8</ecNumber>
    </recommendedName>
</protein>
<dbReference type="Gene3D" id="3.10.50.40">
    <property type="match status" value="1"/>
</dbReference>
<comment type="similarity">
    <text evidence="2 6">Belongs to the FKBP-type PPIase family.</text>
</comment>
<organism evidence="9 10">
    <name type="scientific">Mucilaginibacter polytrichastri</name>
    <dbReference type="NCBI Taxonomy" id="1302689"/>
    <lineage>
        <taxon>Bacteria</taxon>
        <taxon>Pseudomonadati</taxon>
        <taxon>Bacteroidota</taxon>
        <taxon>Sphingobacteriia</taxon>
        <taxon>Sphingobacteriales</taxon>
        <taxon>Sphingobacteriaceae</taxon>
        <taxon>Mucilaginibacter</taxon>
    </lineage>
</organism>
<evidence type="ECO:0000259" key="8">
    <source>
        <dbReference type="PROSITE" id="PS50059"/>
    </source>
</evidence>
<dbReference type="PANTHER" id="PTHR43811:SF19">
    <property type="entry name" value="39 KDA FK506-BINDING NUCLEAR PROTEIN"/>
    <property type="match status" value="1"/>
</dbReference>
<evidence type="ECO:0000256" key="4">
    <source>
        <dbReference type="ARBA" id="ARBA00023235"/>
    </source>
</evidence>
<reference evidence="9 10" key="1">
    <citation type="submission" date="2016-11" db="EMBL/GenBank/DDBJ databases">
        <title>Whole Genome Sequencing of Mucilaginibacter polytrichastri RG4-7(T) isolated from the moss sample.</title>
        <authorList>
            <person name="Li Y."/>
        </authorList>
    </citation>
    <scope>NUCLEOTIDE SEQUENCE [LARGE SCALE GENOMIC DNA]</scope>
    <source>
        <strain evidence="9 10">RG4-7</strain>
    </source>
</reference>
<dbReference type="Gene3D" id="1.10.287.460">
    <property type="entry name" value="Peptidyl-prolyl cis-trans isomerase, FKBP-type, N-terminal domain"/>
    <property type="match status" value="1"/>
</dbReference>
<dbReference type="GO" id="GO:0006457">
    <property type="term" value="P:protein folding"/>
    <property type="evidence" value="ECO:0007669"/>
    <property type="project" value="InterPro"/>
</dbReference>
<keyword evidence="4 5" id="KW-0413">Isomerase</keyword>
<dbReference type="OrthoDB" id="9814548at2"/>
<feature type="chain" id="PRO_5010181163" description="Peptidyl-prolyl cis-trans isomerase" evidence="7">
    <location>
        <begin position="20"/>
        <end position="248"/>
    </location>
</feature>
<dbReference type="InterPro" id="IPR046357">
    <property type="entry name" value="PPIase_dom_sf"/>
</dbReference>
<dbReference type="EMBL" id="MPPL01000001">
    <property type="protein sequence ID" value="OKS89106.1"/>
    <property type="molecule type" value="Genomic_DNA"/>
</dbReference>
<evidence type="ECO:0000313" key="10">
    <source>
        <dbReference type="Proteomes" id="UP000186720"/>
    </source>
</evidence>
<evidence type="ECO:0000256" key="1">
    <source>
        <dbReference type="ARBA" id="ARBA00000971"/>
    </source>
</evidence>
<dbReference type="InterPro" id="IPR001179">
    <property type="entry name" value="PPIase_FKBP_dom"/>
</dbReference>
<keyword evidence="3 5" id="KW-0697">Rotamase</keyword>
<keyword evidence="10" id="KW-1185">Reference proteome</keyword>
<dbReference type="RefSeq" id="WP_074491876.1">
    <property type="nucleotide sequence ID" value="NZ_FPAM01000007.1"/>
</dbReference>
<feature type="signal peptide" evidence="7">
    <location>
        <begin position="1"/>
        <end position="19"/>
    </location>
</feature>
<dbReference type="EC" id="5.2.1.8" evidence="6"/>
<comment type="caution">
    <text evidence="9">The sequence shown here is derived from an EMBL/GenBank/DDBJ whole genome shotgun (WGS) entry which is preliminary data.</text>
</comment>
<evidence type="ECO:0000256" key="3">
    <source>
        <dbReference type="ARBA" id="ARBA00023110"/>
    </source>
</evidence>
<dbReference type="GO" id="GO:0003755">
    <property type="term" value="F:peptidyl-prolyl cis-trans isomerase activity"/>
    <property type="evidence" value="ECO:0007669"/>
    <property type="project" value="UniProtKB-UniRule"/>
</dbReference>
<evidence type="ECO:0000256" key="2">
    <source>
        <dbReference type="ARBA" id="ARBA00006577"/>
    </source>
</evidence>
<comment type="catalytic activity">
    <reaction evidence="1 5 6">
        <text>[protein]-peptidylproline (omega=180) = [protein]-peptidylproline (omega=0)</text>
        <dbReference type="Rhea" id="RHEA:16237"/>
        <dbReference type="Rhea" id="RHEA-COMP:10747"/>
        <dbReference type="Rhea" id="RHEA-COMP:10748"/>
        <dbReference type="ChEBI" id="CHEBI:83833"/>
        <dbReference type="ChEBI" id="CHEBI:83834"/>
        <dbReference type="EC" id="5.2.1.8"/>
    </reaction>
</comment>
<dbReference type="Pfam" id="PF01346">
    <property type="entry name" value="FKBP_N"/>
    <property type="match status" value="1"/>
</dbReference>
<evidence type="ECO:0000256" key="7">
    <source>
        <dbReference type="SAM" id="SignalP"/>
    </source>
</evidence>
<dbReference type="Proteomes" id="UP000186720">
    <property type="component" value="Unassembled WGS sequence"/>
</dbReference>
<feature type="domain" description="PPIase FKBP-type" evidence="8">
    <location>
        <begin position="157"/>
        <end position="243"/>
    </location>
</feature>
<dbReference type="Pfam" id="PF00254">
    <property type="entry name" value="FKBP_C"/>
    <property type="match status" value="1"/>
</dbReference>
<proteinExistence type="inferred from homology"/>
<evidence type="ECO:0000256" key="6">
    <source>
        <dbReference type="RuleBase" id="RU003915"/>
    </source>
</evidence>
<name>A0A1Q6A528_9SPHI</name>
<dbReference type="AlphaFoldDB" id="A0A1Q6A528"/>
<sequence length="248" mass="27266">MKKTALTLISALCCLSSYAQVKKHTAAKKKASVESYTLKTRLDSASYAYGMSLLYELSKRRSVKLTKDLQERGLKTLNYAALGKAIDDELNGRTLLLTPQQSKAAIGNNLKNKYIANIAEGNNFLAANKNKPGVVTLPDGLQYIILTPGTGPSAQLTDTVTAHYNGTVISGKKFDSSYDRNEPITTAVGDVIKGWTEGLQLMNVGAKYRFFIPYQLAYGDMNLSDEIQPYTVLIFDIELLKIKSPETH</sequence>
<gene>
    <name evidence="9" type="ORF">RG47T_4587</name>
</gene>
<dbReference type="PROSITE" id="PS50059">
    <property type="entry name" value="FKBP_PPIASE"/>
    <property type="match status" value="1"/>
</dbReference>
<keyword evidence="7" id="KW-0732">Signal</keyword>
<dbReference type="InterPro" id="IPR000774">
    <property type="entry name" value="PPIase_FKBP_N"/>
</dbReference>
<evidence type="ECO:0000256" key="5">
    <source>
        <dbReference type="PROSITE-ProRule" id="PRU00277"/>
    </source>
</evidence>
<dbReference type="SUPFAM" id="SSF54534">
    <property type="entry name" value="FKBP-like"/>
    <property type="match status" value="1"/>
</dbReference>
<dbReference type="STRING" id="1302689.RG47T_4587"/>
<evidence type="ECO:0000313" key="9">
    <source>
        <dbReference type="EMBL" id="OKS89106.1"/>
    </source>
</evidence>
<accession>A0A1Q6A528</accession>